<dbReference type="STRING" id="634771.SAMN04488128_103172"/>
<gene>
    <name evidence="1" type="ORF">SAMN04488128_103172</name>
</gene>
<keyword evidence="2" id="KW-1185">Reference proteome</keyword>
<sequence length="163" mass="17755">MGAKFAFNFTGITELLRDVQHLEQNVIQNLDNELKASAETIVNNAKAMAPSETGALKQSISFTRNGILDYNVTAAVHYAPYVEFGTGALVDVPAGLESYAIQFKGRGIKQVNMPAHPYLFPAFEQERRLLIERLKAELLRASSSGITVIRPSSGSNITGITTI</sequence>
<dbReference type="AlphaFoldDB" id="A0A1T4SNK5"/>
<proteinExistence type="predicted"/>
<organism evidence="1 2">
    <name type="scientific">Chitinophaga eiseniae</name>
    <dbReference type="NCBI Taxonomy" id="634771"/>
    <lineage>
        <taxon>Bacteria</taxon>
        <taxon>Pseudomonadati</taxon>
        <taxon>Bacteroidota</taxon>
        <taxon>Chitinophagia</taxon>
        <taxon>Chitinophagales</taxon>
        <taxon>Chitinophagaceae</taxon>
        <taxon>Chitinophaga</taxon>
    </lineage>
</organism>
<dbReference type="RefSeq" id="WP_078670546.1">
    <property type="nucleotide sequence ID" value="NZ_FUWZ01000003.1"/>
</dbReference>
<evidence type="ECO:0000313" key="1">
    <source>
        <dbReference type="EMBL" id="SKA29775.1"/>
    </source>
</evidence>
<dbReference type="Pfam" id="PF04883">
    <property type="entry name" value="HK97-gp10_like"/>
    <property type="match status" value="1"/>
</dbReference>
<name>A0A1T4SNK5_9BACT</name>
<protein>
    <submittedName>
        <fullName evidence="1">Phage protein, HK97 gp10 family</fullName>
    </submittedName>
</protein>
<accession>A0A1T4SNK5</accession>
<dbReference type="OrthoDB" id="962208at2"/>
<reference evidence="2" key="1">
    <citation type="submission" date="2017-02" db="EMBL/GenBank/DDBJ databases">
        <authorList>
            <person name="Varghese N."/>
            <person name="Submissions S."/>
        </authorList>
    </citation>
    <scope>NUCLEOTIDE SEQUENCE [LARGE SCALE GENOMIC DNA]</scope>
    <source>
        <strain evidence="2">DSM 22224</strain>
    </source>
</reference>
<evidence type="ECO:0000313" key="2">
    <source>
        <dbReference type="Proteomes" id="UP000190367"/>
    </source>
</evidence>
<dbReference type="InterPro" id="IPR010064">
    <property type="entry name" value="HK97-gp10_tail"/>
</dbReference>
<dbReference type="Proteomes" id="UP000190367">
    <property type="component" value="Unassembled WGS sequence"/>
</dbReference>
<dbReference type="EMBL" id="FUWZ01000003">
    <property type="protein sequence ID" value="SKA29775.1"/>
    <property type="molecule type" value="Genomic_DNA"/>
</dbReference>
<dbReference type="NCBIfam" id="TIGR01725">
    <property type="entry name" value="phge_HK97_gp10"/>
    <property type="match status" value="1"/>
</dbReference>